<dbReference type="EMBL" id="CM055752">
    <property type="protein sequence ID" value="KAJ7992315.1"/>
    <property type="molecule type" value="Genomic_DNA"/>
</dbReference>
<evidence type="ECO:0000313" key="1">
    <source>
        <dbReference type="EMBL" id="KAJ7992315.1"/>
    </source>
</evidence>
<protein>
    <submittedName>
        <fullName evidence="1">Uncharacterized protein</fullName>
    </submittedName>
</protein>
<keyword evidence="2" id="KW-1185">Reference proteome</keyword>
<gene>
    <name evidence="1" type="ORF">DPEC_G00277250</name>
</gene>
<accession>A0ACC2FM58</accession>
<organism evidence="1 2">
    <name type="scientific">Dallia pectoralis</name>
    <name type="common">Alaska blackfish</name>
    <dbReference type="NCBI Taxonomy" id="75939"/>
    <lineage>
        <taxon>Eukaryota</taxon>
        <taxon>Metazoa</taxon>
        <taxon>Chordata</taxon>
        <taxon>Craniata</taxon>
        <taxon>Vertebrata</taxon>
        <taxon>Euteleostomi</taxon>
        <taxon>Actinopterygii</taxon>
        <taxon>Neopterygii</taxon>
        <taxon>Teleostei</taxon>
        <taxon>Protacanthopterygii</taxon>
        <taxon>Esociformes</taxon>
        <taxon>Umbridae</taxon>
        <taxon>Dallia</taxon>
    </lineage>
</organism>
<name>A0ACC2FM58_DALPE</name>
<evidence type="ECO:0000313" key="2">
    <source>
        <dbReference type="Proteomes" id="UP001157502"/>
    </source>
</evidence>
<dbReference type="Proteomes" id="UP001157502">
    <property type="component" value="Chromosome 25"/>
</dbReference>
<proteinExistence type="predicted"/>
<comment type="caution">
    <text evidence="1">The sequence shown here is derived from an EMBL/GenBank/DDBJ whole genome shotgun (WGS) entry which is preliminary data.</text>
</comment>
<reference evidence="1" key="1">
    <citation type="submission" date="2021-05" db="EMBL/GenBank/DDBJ databases">
        <authorList>
            <person name="Pan Q."/>
            <person name="Jouanno E."/>
            <person name="Zahm M."/>
            <person name="Klopp C."/>
            <person name="Cabau C."/>
            <person name="Louis A."/>
            <person name="Berthelot C."/>
            <person name="Parey E."/>
            <person name="Roest Crollius H."/>
            <person name="Montfort J."/>
            <person name="Robinson-Rechavi M."/>
            <person name="Bouchez O."/>
            <person name="Lampietro C."/>
            <person name="Lopez Roques C."/>
            <person name="Donnadieu C."/>
            <person name="Postlethwait J."/>
            <person name="Bobe J."/>
            <person name="Dillon D."/>
            <person name="Chandos A."/>
            <person name="von Hippel F."/>
            <person name="Guiguen Y."/>
        </authorList>
    </citation>
    <scope>NUCLEOTIDE SEQUENCE</scope>
    <source>
        <strain evidence="1">YG-Jan2019</strain>
    </source>
</reference>
<sequence>MSEVRTWLPAGVSGPRPRFLPPNQDTTGAGREDTGRCLTREQSGISSLRLSLATNLHRTECRHKTLHYHSDLHVWLEGDARQRPHSDMNGRKVTGNRHKTVFKKFGRNVSFDSLDVRPPKRAVNLGVTRSPAVNIGVKPSHSRGRVRLSSLSKSDVRGQLRSPAERITGSPEKLQ</sequence>